<gene>
    <name evidence="6" type="ORF">CINS_0965</name>
</gene>
<evidence type="ECO:0000256" key="5">
    <source>
        <dbReference type="PIRSR" id="PIRSR602678-1"/>
    </source>
</evidence>
<dbReference type="RefSeq" id="WP_039650323.1">
    <property type="nucleotide sequence ID" value="NZ_CP007770.1"/>
</dbReference>
<evidence type="ECO:0000256" key="2">
    <source>
        <dbReference type="ARBA" id="ARBA00011643"/>
    </source>
</evidence>
<evidence type="ECO:0000256" key="1">
    <source>
        <dbReference type="ARBA" id="ARBA00006964"/>
    </source>
</evidence>
<dbReference type="SUPFAM" id="SSF102705">
    <property type="entry name" value="NIF3 (NGG1p interacting factor 3)-like"/>
    <property type="match status" value="1"/>
</dbReference>
<dbReference type="STRING" id="1031564.CINS_0965"/>
<evidence type="ECO:0000313" key="6">
    <source>
        <dbReference type="EMBL" id="AJC87928.1"/>
    </source>
</evidence>
<feature type="binding site" evidence="5">
    <location>
        <position position="62"/>
    </location>
    <ligand>
        <name>a divalent metal cation</name>
        <dbReference type="ChEBI" id="CHEBI:60240"/>
        <label>1</label>
    </ligand>
</feature>
<evidence type="ECO:0000313" key="7">
    <source>
        <dbReference type="Proteomes" id="UP000031163"/>
    </source>
</evidence>
<sequence length="240" mass="27526">MKIKEIYHFLNSISPFETQSSWDNSGLLIGDLDQEIKKIYLSLDVDEHLLENASCNSLFIVHHPLIFNGLKHISGQLYPQKLITKMIQKNIALIAMHTNFDLSHLNAYFTEEILGFNIKTKDNFVIYCDINLSFNDLVSHIKDKLSLKYIKVVEAAREINSIAICTGSGGDLIPYIKADCFLSGDFKYHQALESYHNGLSLIDMGHYESENYFGKILSRYLQNFPIEVIISVSKNPFQYF</sequence>
<reference evidence="6 7" key="1">
    <citation type="journal article" date="2014" name="Genome Biol. Evol.">
        <title>Comparative Genomics of the Campylobacter lari Group.</title>
        <authorList>
            <person name="Miller W.G."/>
            <person name="Yee E."/>
            <person name="Chapman M.H."/>
            <person name="Smith T.P."/>
            <person name="Bono J.L."/>
            <person name="Huynh S."/>
            <person name="Parker C.T."/>
            <person name="Vandamme P."/>
            <person name="Luong K."/>
            <person name="Korlach J."/>
        </authorList>
    </citation>
    <scope>NUCLEOTIDE SEQUENCE [LARGE SCALE GENOMIC DNA]</scope>
    <source>
        <strain evidence="6 7">NCTC 12927</strain>
    </source>
</reference>
<dbReference type="Gene3D" id="3.40.1390.30">
    <property type="entry name" value="NIF3 (NGG1p interacting factor 3)-like"/>
    <property type="match status" value="2"/>
</dbReference>
<feature type="binding site" evidence="5">
    <location>
        <position position="210"/>
    </location>
    <ligand>
        <name>a divalent metal cation</name>
        <dbReference type="ChEBI" id="CHEBI:60240"/>
        <label>1</label>
    </ligand>
</feature>
<dbReference type="EMBL" id="CP007770">
    <property type="protein sequence ID" value="AJC87928.1"/>
    <property type="molecule type" value="Genomic_DNA"/>
</dbReference>
<feature type="binding site" evidence="5">
    <location>
        <position position="101"/>
    </location>
    <ligand>
        <name>a divalent metal cation</name>
        <dbReference type="ChEBI" id="CHEBI:60240"/>
        <label>1</label>
    </ligand>
</feature>
<keyword evidence="4 5" id="KW-0479">Metal-binding</keyword>
<dbReference type="Pfam" id="PF01784">
    <property type="entry name" value="DUF34_NIF3"/>
    <property type="match status" value="1"/>
</dbReference>
<feature type="binding site" evidence="5">
    <location>
        <position position="63"/>
    </location>
    <ligand>
        <name>a divalent metal cation</name>
        <dbReference type="ChEBI" id="CHEBI:60240"/>
        <label>1</label>
    </ligand>
</feature>
<feature type="binding site" evidence="5">
    <location>
        <position position="206"/>
    </location>
    <ligand>
        <name>a divalent metal cation</name>
        <dbReference type="ChEBI" id="CHEBI:60240"/>
        <label>1</label>
    </ligand>
</feature>
<name>A0A0A8H166_9BACT</name>
<organism evidence="6 7">
    <name type="scientific">Campylobacter insulaenigrae NCTC 12927</name>
    <dbReference type="NCBI Taxonomy" id="1031564"/>
    <lineage>
        <taxon>Bacteria</taxon>
        <taxon>Pseudomonadati</taxon>
        <taxon>Campylobacterota</taxon>
        <taxon>Epsilonproteobacteria</taxon>
        <taxon>Campylobacterales</taxon>
        <taxon>Campylobacteraceae</taxon>
        <taxon>Campylobacter</taxon>
    </lineage>
</organism>
<dbReference type="InterPro" id="IPR036069">
    <property type="entry name" value="DUF34/NIF3_sf"/>
</dbReference>
<dbReference type="PANTHER" id="PTHR13799:SF14">
    <property type="entry name" value="GTP CYCLOHYDROLASE 1 TYPE 2 HOMOLOG"/>
    <property type="match status" value="1"/>
</dbReference>
<dbReference type="Proteomes" id="UP000031163">
    <property type="component" value="Chromosome"/>
</dbReference>
<dbReference type="GO" id="GO:0046872">
    <property type="term" value="F:metal ion binding"/>
    <property type="evidence" value="ECO:0007669"/>
    <property type="project" value="UniProtKB-KW"/>
</dbReference>
<dbReference type="PANTHER" id="PTHR13799">
    <property type="entry name" value="NGG1 INTERACTING FACTOR 3"/>
    <property type="match status" value="1"/>
</dbReference>
<dbReference type="GO" id="GO:0005737">
    <property type="term" value="C:cytoplasm"/>
    <property type="evidence" value="ECO:0007669"/>
    <property type="project" value="TreeGrafter"/>
</dbReference>
<dbReference type="HOGENOM" id="CLU_037423_2_1_7"/>
<comment type="subunit">
    <text evidence="2">Homohexamer.</text>
</comment>
<dbReference type="GeneID" id="74431757"/>
<dbReference type="NCBIfam" id="TIGR00486">
    <property type="entry name" value="YbgI_SA1388"/>
    <property type="match status" value="1"/>
</dbReference>
<dbReference type="AlphaFoldDB" id="A0A0A8H166"/>
<dbReference type="FunFam" id="3.40.1390.30:FF:000001">
    <property type="entry name" value="GTP cyclohydrolase 1 type 2"/>
    <property type="match status" value="1"/>
</dbReference>
<comment type="similarity">
    <text evidence="1">Belongs to the GTP cyclohydrolase I type 2/NIF3 family.</text>
</comment>
<protein>
    <recommendedName>
        <fullName evidence="3">GTP cyclohydrolase 1 type 2 homolog</fullName>
    </recommendedName>
</protein>
<accession>A0A0A8H166</accession>
<evidence type="ECO:0000256" key="3">
    <source>
        <dbReference type="ARBA" id="ARBA00022112"/>
    </source>
</evidence>
<dbReference type="KEGG" id="cis:CINS_0965"/>
<evidence type="ECO:0000256" key="4">
    <source>
        <dbReference type="ARBA" id="ARBA00022723"/>
    </source>
</evidence>
<proteinExistence type="inferred from homology"/>
<dbReference type="InterPro" id="IPR002678">
    <property type="entry name" value="DUF34/NIF3"/>
</dbReference>